<evidence type="ECO:0000313" key="3">
    <source>
        <dbReference type="Proteomes" id="UP000623687"/>
    </source>
</evidence>
<protein>
    <submittedName>
        <fullName evidence="2">Uncharacterized protein</fullName>
    </submittedName>
</protein>
<dbReference type="AlphaFoldDB" id="A0A8H7DWL2"/>
<dbReference type="RefSeq" id="XP_036635906.1">
    <property type="nucleotide sequence ID" value="XM_036770061.1"/>
</dbReference>
<feature type="compositionally biased region" description="Low complexity" evidence="1">
    <location>
        <begin position="27"/>
        <end position="38"/>
    </location>
</feature>
<dbReference type="SUPFAM" id="SSF52047">
    <property type="entry name" value="RNI-like"/>
    <property type="match status" value="1"/>
</dbReference>
<dbReference type="VEuPathDB" id="FungiDB:PC9H_000404"/>
<dbReference type="EMBL" id="JACETU010000001">
    <property type="protein sequence ID" value="KAF7440062.1"/>
    <property type="molecule type" value="Genomic_DNA"/>
</dbReference>
<keyword evidence="3" id="KW-1185">Reference proteome</keyword>
<evidence type="ECO:0000313" key="2">
    <source>
        <dbReference type="EMBL" id="KAF7440062.1"/>
    </source>
</evidence>
<gene>
    <name evidence="2" type="ORF">PC9H_000404</name>
</gene>
<dbReference type="Gene3D" id="3.80.10.10">
    <property type="entry name" value="Ribonuclease Inhibitor"/>
    <property type="match status" value="1"/>
</dbReference>
<comment type="caution">
    <text evidence="2">The sequence shown here is derived from an EMBL/GenBank/DDBJ whole genome shotgun (WGS) entry which is preliminary data.</text>
</comment>
<dbReference type="InterPro" id="IPR032675">
    <property type="entry name" value="LRR_dom_sf"/>
</dbReference>
<dbReference type="SUPFAM" id="SSF50249">
    <property type="entry name" value="Nucleic acid-binding proteins"/>
    <property type="match status" value="1"/>
</dbReference>
<name>A0A8H7DWL2_PLEOS</name>
<dbReference type="OrthoDB" id="2570580at2759"/>
<feature type="region of interest" description="Disordered" evidence="1">
    <location>
        <begin position="23"/>
        <end position="44"/>
    </location>
</feature>
<accession>A0A8H7DWL2</accession>
<reference evidence="2" key="1">
    <citation type="submission" date="2019-07" db="EMBL/GenBank/DDBJ databases">
        <authorList>
            <person name="Palmer J.M."/>
        </authorList>
    </citation>
    <scope>NUCLEOTIDE SEQUENCE</scope>
    <source>
        <strain evidence="2">PC9</strain>
    </source>
</reference>
<sequence>MFRVFLGAPTKNDISKDPASFRWQNVSSTSPSASTRPAGTQPFPPATLQAASVRISQFYKHIIFDDEEGDEGAPDGTFLEGQTTAISWDESLEDGEPGAETIDKSKSAVLSRDDTYATQEEETQEISAYSSDASSIIRFPSFTFDLHTLLKLAKVSKTPAYSKASVLAAVLEIEGPDVIHIKKGLNAGKEVSLLKMILGDDEGSVCKLTAWREIAECWGAEDASGIKRGDVVFLENLSISKETSPSSSASTTLTASPNLKSRLQICFRTMPSNSEDMQYRPDLRLGYSDATVRKVGAVVAWFEGMAAPGMPIIDRRSLIQYCATASYHNITSTTSVWKHVAIGMELPTEILSAIVGEVSDVKTLSKLLLVSRQFNSIALRQLYEDMSFSLNLAADLRSINTLRRDVQANPGIQLTTSFATYYFPRAYYAAPPHVEPDVDHIIPYLVNVRRLRLSRQAASPGVLSLLPASAHLTHLILDRRLCSGDLTWFFSSHPTLESIMLSSSSTNGHIIELTSDALPTLRTLAIVFDASLRIKNTMPSVLNLTIFRHSDGPAVIHTVGRLPSTPTLALQDASTTLSSPGNFNLPNLEYLQLNFLMDDPRPAPSILSKFATTKLKYVRFLESRGLDARRIFESVPTLVVMDVVRDADETLRWVRGSDFPLEIGTFDEDADSWGQWWEHAVSLKEVGYPSGCHLTGSFFH</sequence>
<dbReference type="GeneID" id="59370245"/>
<organism evidence="2 3">
    <name type="scientific">Pleurotus ostreatus</name>
    <name type="common">Oyster mushroom</name>
    <name type="synonym">White-rot fungus</name>
    <dbReference type="NCBI Taxonomy" id="5322"/>
    <lineage>
        <taxon>Eukaryota</taxon>
        <taxon>Fungi</taxon>
        <taxon>Dikarya</taxon>
        <taxon>Basidiomycota</taxon>
        <taxon>Agaricomycotina</taxon>
        <taxon>Agaricomycetes</taxon>
        <taxon>Agaricomycetidae</taxon>
        <taxon>Agaricales</taxon>
        <taxon>Pleurotineae</taxon>
        <taxon>Pleurotaceae</taxon>
        <taxon>Pleurotus</taxon>
    </lineage>
</organism>
<dbReference type="Proteomes" id="UP000623687">
    <property type="component" value="Unassembled WGS sequence"/>
</dbReference>
<evidence type="ECO:0000256" key="1">
    <source>
        <dbReference type="SAM" id="MobiDB-lite"/>
    </source>
</evidence>
<dbReference type="Gene3D" id="2.40.50.140">
    <property type="entry name" value="Nucleic acid-binding proteins"/>
    <property type="match status" value="1"/>
</dbReference>
<proteinExistence type="predicted"/>
<dbReference type="InterPro" id="IPR012340">
    <property type="entry name" value="NA-bd_OB-fold"/>
</dbReference>